<keyword evidence="1" id="KW-0378">Hydrolase</keyword>
<evidence type="ECO:0000313" key="4">
    <source>
        <dbReference type="Proteomes" id="UP000094801"/>
    </source>
</evidence>
<gene>
    <name evidence="3" type="ORF">CANARDRAFT_5665</name>
</gene>
<dbReference type="Pfam" id="PF20434">
    <property type="entry name" value="BD-FAE"/>
    <property type="match status" value="1"/>
</dbReference>
<accession>A0A1E4T5S3</accession>
<feature type="domain" description="BD-FAE-like" evidence="2">
    <location>
        <begin position="31"/>
        <end position="184"/>
    </location>
</feature>
<name>A0A1E4T5S3_9ASCO</name>
<reference evidence="4" key="1">
    <citation type="submission" date="2016-04" db="EMBL/GenBank/DDBJ databases">
        <title>Comparative genomics of biotechnologically important yeasts.</title>
        <authorList>
            <consortium name="DOE Joint Genome Institute"/>
            <person name="Riley R."/>
            <person name="Haridas S."/>
            <person name="Wolfe K.H."/>
            <person name="Lopes M.R."/>
            <person name="Hittinger C.T."/>
            <person name="Goker M."/>
            <person name="Salamov A."/>
            <person name="Wisecaver J."/>
            <person name="Long T.M."/>
            <person name="Aerts A.L."/>
            <person name="Barry K."/>
            <person name="Choi C."/>
            <person name="Clum A."/>
            <person name="Coughlan A.Y."/>
            <person name="Deshpande S."/>
            <person name="Douglass A.P."/>
            <person name="Hanson S.J."/>
            <person name="Klenk H.-P."/>
            <person name="Labutti K."/>
            <person name="Lapidus A."/>
            <person name="Lindquist E."/>
            <person name="Lipzen A."/>
            <person name="Meier-Kolthoff J.P."/>
            <person name="Ohm R.A."/>
            <person name="Otillar R.P."/>
            <person name="Pangilinan J."/>
            <person name="Peng Y."/>
            <person name="Rokas A."/>
            <person name="Rosa C.A."/>
            <person name="Scheuner C."/>
            <person name="Sibirny A.A."/>
            <person name="Slot J.C."/>
            <person name="Stielow J.B."/>
            <person name="Sun H."/>
            <person name="Kurtzman C.P."/>
            <person name="Blackwell M."/>
            <person name="Grigoriev I.V."/>
            <person name="Jeffries T.W."/>
        </authorList>
    </citation>
    <scope>NUCLEOTIDE SEQUENCE [LARGE SCALE GENOMIC DNA]</scope>
    <source>
        <strain evidence="4">NRRL YB-2248</strain>
    </source>
</reference>
<dbReference type="Gene3D" id="3.40.50.1820">
    <property type="entry name" value="alpha/beta hydrolase"/>
    <property type="match status" value="1"/>
</dbReference>
<evidence type="ECO:0000313" key="3">
    <source>
        <dbReference type="EMBL" id="ODV87109.1"/>
    </source>
</evidence>
<sequence>MTFTTEYLAGQASGLPHAVKHFTLNGATDAAHQSNITPIVFIHGGAWVDPNNTLDDFDSLIEKIDSLTEKRVDLFSLEYRLSPQVIHPTHLLDVLEALHLIYSQYKVREVVIVGHSVGATLCSQIIDYKHVLEKYELEFTKQLPQIKSVVFLAGIYDVGNMLQDHPEYISFVEKAFNSENDWLNCCNMVQFNNFDYYKQLFQTFETVIVLYSLNDELLPYNGQPEHFRKWLEISGITNAEYISDDFGRHNDIYSHEKLAKLITDKFI</sequence>
<dbReference type="STRING" id="983967.A0A1E4T5S3"/>
<dbReference type="OrthoDB" id="420264at2759"/>
<dbReference type="InterPro" id="IPR029058">
    <property type="entry name" value="AB_hydrolase_fold"/>
</dbReference>
<organism evidence="3 4">
    <name type="scientific">[Candida] arabinofermentans NRRL YB-2248</name>
    <dbReference type="NCBI Taxonomy" id="983967"/>
    <lineage>
        <taxon>Eukaryota</taxon>
        <taxon>Fungi</taxon>
        <taxon>Dikarya</taxon>
        <taxon>Ascomycota</taxon>
        <taxon>Saccharomycotina</taxon>
        <taxon>Pichiomycetes</taxon>
        <taxon>Pichiales</taxon>
        <taxon>Pichiaceae</taxon>
        <taxon>Ogataea</taxon>
        <taxon>Ogataea/Candida clade</taxon>
    </lineage>
</organism>
<dbReference type="InterPro" id="IPR050300">
    <property type="entry name" value="GDXG_lipolytic_enzyme"/>
</dbReference>
<dbReference type="PANTHER" id="PTHR48081">
    <property type="entry name" value="AB HYDROLASE SUPERFAMILY PROTEIN C4A8.06C"/>
    <property type="match status" value="1"/>
</dbReference>
<proteinExistence type="predicted"/>
<dbReference type="Proteomes" id="UP000094801">
    <property type="component" value="Unassembled WGS sequence"/>
</dbReference>
<keyword evidence="4" id="KW-1185">Reference proteome</keyword>
<dbReference type="AlphaFoldDB" id="A0A1E4T5S3"/>
<dbReference type="GO" id="GO:0016787">
    <property type="term" value="F:hydrolase activity"/>
    <property type="evidence" value="ECO:0007669"/>
    <property type="project" value="UniProtKB-KW"/>
</dbReference>
<evidence type="ECO:0000259" key="2">
    <source>
        <dbReference type="Pfam" id="PF20434"/>
    </source>
</evidence>
<dbReference type="InterPro" id="IPR049492">
    <property type="entry name" value="BD-FAE-like_dom"/>
</dbReference>
<dbReference type="SUPFAM" id="SSF53474">
    <property type="entry name" value="alpha/beta-Hydrolases"/>
    <property type="match status" value="1"/>
</dbReference>
<dbReference type="PANTHER" id="PTHR48081:SF33">
    <property type="entry name" value="KYNURENINE FORMAMIDASE"/>
    <property type="match status" value="1"/>
</dbReference>
<protein>
    <recommendedName>
        <fullName evidence="2">BD-FAE-like domain-containing protein</fullName>
    </recommendedName>
</protein>
<evidence type="ECO:0000256" key="1">
    <source>
        <dbReference type="ARBA" id="ARBA00022801"/>
    </source>
</evidence>
<dbReference type="EMBL" id="KV453848">
    <property type="protein sequence ID" value="ODV87109.1"/>
    <property type="molecule type" value="Genomic_DNA"/>
</dbReference>